<gene>
    <name evidence="5" type="ORF">JZ751_012624</name>
</gene>
<evidence type="ECO:0000256" key="1">
    <source>
        <dbReference type="ARBA" id="ARBA00022737"/>
    </source>
</evidence>
<feature type="repeat" description="ANK" evidence="3">
    <location>
        <begin position="61"/>
        <end position="93"/>
    </location>
</feature>
<name>A0A8T2P3E6_9TELE</name>
<evidence type="ECO:0000313" key="5">
    <source>
        <dbReference type="EMBL" id="KAG9344142.1"/>
    </source>
</evidence>
<organism evidence="5 6">
    <name type="scientific">Albula glossodonta</name>
    <name type="common">roundjaw bonefish</name>
    <dbReference type="NCBI Taxonomy" id="121402"/>
    <lineage>
        <taxon>Eukaryota</taxon>
        <taxon>Metazoa</taxon>
        <taxon>Chordata</taxon>
        <taxon>Craniata</taxon>
        <taxon>Vertebrata</taxon>
        <taxon>Euteleostomi</taxon>
        <taxon>Actinopterygii</taxon>
        <taxon>Neopterygii</taxon>
        <taxon>Teleostei</taxon>
        <taxon>Albuliformes</taxon>
        <taxon>Albulidae</taxon>
        <taxon>Albula</taxon>
    </lineage>
</organism>
<reference evidence="5" key="1">
    <citation type="thesis" date="2021" institute="BYU ScholarsArchive" country="Provo, UT, USA">
        <title>Applications of and Algorithms for Genome Assembly and Genomic Analyses with an Emphasis on Marine Teleosts.</title>
        <authorList>
            <person name="Pickett B.D."/>
        </authorList>
    </citation>
    <scope>NUCLEOTIDE SEQUENCE</scope>
    <source>
        <strain evidence="5">HI-2016</strain>
    </source>
</reference>
<accession>A0A8T2P3E6</accession>
<sequence length="117" mass="12977">MGGETEVSRRGGEGIDAKQARRRQKLEPSAKYTWVMMMGSTTVAQLLLRHGANPNLQDSSTGSTPLHDAARQGFLDTVEILIESRADPNIMDYNNRRPIDLARENGHLQVVAFLESL</sequence>
<dbReference type="GO" id="GO:2000045">
    <property type="term" value="P:regulation of G1/S transition of mitotic cell cycle"/>
    <property type="evidence" value="ECO:0007669"/>
    <property type="project" value="TreeGrafter"/>
</dbReference>
<dbReference type="PANTHER" id="PTHR24201:SF8">
    <property type="entry name" value="CYCLIN-DEPENDENT KINASE 4 INHIBITOR B"/>
    <property type="match status" value="1"/>
</dbReference>
<dbReference type="AlphaFoldDB" id="A0A8T2P3E6"/>
<dbReference type="InterPro" id="IPR002110">
    <property type="entry name" value="Ankyrin_rpt"/>
</dbReference>
<evidence type="ECO:0000256" key="4">
    <source>
        <dbReference type="SAM" id="MobiDB-lite"/>
    </source>
</evidence>
<keyword evidence="2 3" id="KW-0040">ANK repeat</keyword>
<dbReference type="Pfam" id="PF12796">
    <property type="entry name" value="Ank_2"/>
    <property type="match status" value="1"/>
</dbReference>
<dbReference type="InterPro" id="IPR050776">
    <property type="entry name" value="Ank_Repeat/CDKN_Inhibitor"/>
</dbReference>
<proteinExistence type="predicted"/>
<dbReference type="Gene3D" id="1.25.40.20">
    <property type="entry name" value="Ankyrin repeat-containing domain"/>
    <property type="match status" value="1"/>
</dbReference>
<keyword evidence="6" id="KW-1185">Reference proteome</keyword>
<evidence type="ECO:0000313" key="6">
    <source>
        <dbReference type="Proteomes" id="UP000824540"/>
    </source>
</evidence>
<dbReference type="PROSITE" id="PS50297">
    <property type="entry name" value="ANK_REP_REGION"/>
    <property type="match status" value="1"/>
</dbReference>
<dbReference type="SUPFAM" id="SSF48403">
    <property type="entry name" value="Ankyrin repeat"/>
    <property type="match status" value="1"/>
</dbReference>
<dbReference type="PANTHER" id="PTHR24201">
    <property type="entry name" value="ANK_REP_REGION DOMAIN-CONTAINING PROTEIN"/>
    <property type="match status" value="1"/>
</dbReference>
<feature type="compositionally biased region" description="Basic and acidic residues" evidence="4">
    <location>
        <begin position="1"/>
        <end position="19"/>
    </location>
</feature>
<evidence type="ECO:0000256" key="2">
    <source>
        <dbReference type="ARBA" id="ARBA00023043"/>
    </source>
</evidence>
<dbReference type="OrthoDB" id="539213at2759"/>
<keyword evidence="1" id="KW-0677">Repeat</keyword>
<dbReference type="GO" id="GO:0008285">
    <property type="term" value="P:negative regulation of cell population proliferation"/>
    <property type="evidence" value="ECO:0007669"/>
    <property type="project" value="TreeGrafter"/>
</dbReference>
<dbReference type="InterPro" id="IPR036770">
    <property type="entry name" value="Ankyrin_rpt-contain_sf"/>
</dbReference>
<dbReference type="PROSITE" id="PS50088">
    <property type="entry name" value="ANK_REPEAT"/>
    <property type="match status" value="1"/>
</dbReference>
<dbReference type="GO" id="GO:0005634">
    <property type="term" value="C:nucleus"/>
    <property type="evidence" value="ECO:0007669"/>
    <property type="project" value="TreeGrafter"/>
</dbReference>
<comment type="caution">
    <text evidence="5">The sequence shown here is derived from an EMBL/GenBank/DDBJ whole genome shotgun (WGS) entry which is preliminary data.</text>
</comment>
<feature type="region of interest" description="Disordered" evidence="4">
    <location>
        <begin position="1"/>
        <end position="24"/>
    </location>
</feature>
<dbReference type="EMBL" id="JAFBMS010000021">
    <property type="protein sequence ID" value="KAG9344142.1"/>
    <property type="molecule type" value="Genomic_DNA"/>
</dbReference>
<protein>
    <submittedName>
        <fullName evidence="5">Uncharacterized protein</fullName>
    </submittedName>
</protein>
<dbReference type="GO" id="GO:0004861">
    <property type="term" value="F:cyclin-dependent protein serine/threonine kinase inhibitor activity"/>
    <property type="evidence" value="ECO:0007669"/>
    <property type="project" value="TreeGrafter"/>
</dbReference>
<dbReference type="SMART" id="SM00248">
    <property type="entry name" value="ANK"/>
    <property type="match status" value="2"/>
</dbReference>
<dbReference type="GO" id="GO:0019901">
    <property type="term" value="F:protein kinase binding"/>
    <property type="evidence" value="ECO:0007669"/>
    <property type="project" value="TreeGrafter"/>
</dbReference>
<evidence type="ECO:0000256" key="3">
    <source>
        <dbReference type="PROSITE-ProRule" id="PRU00023"/>
    </source>
</evidence>
<dbReference type="Proteomes" id="UP000824540">
    <property type="component" value="Unassembled WGS sequence"/>
</dbReference>
<dbReference type="GO" id="GO:0005737">
    <property type="term" value="C:cytoplasm"/>
    <property type="evidence" value="ECO:0007669"/>
    <property type="project" value="TreeGrafter"/>
</dbReference>